<dbReference type="RefSeq" id="WP_107394197.1">
    <property type="nucleotide sequence ID" value="NZ_PHHF01000023.1"/>
</dbReference>
<keyword evidence="2" id="KW-1185">Reference proteome</keyword>
<proteinExistence type="predicted"/>
<organism evidence="1 2">
    <name type="scientific">Edaphosphingomonas fennica</name>
    <dbReference type="NCBI Taxonomy" id="114404"/>
    <lineage>
        <taxon>Bacteria</taxon>
        <taxon>Pseudomonadati</taxon>
        <taxon>Pseudomonadota</taxon>
        <taxon>Alphaproteobacteria</taxon>
        <taxon>Sphingomonadales</taxon>
        <taxon>Rhizorhabdaceae</taxon>
        <taxon>Edaphosphingomonas</taxon>
    </lineage>
</organism>
<dbReference type="AlphaFoldDB" id="A0A2T4I5K6"/>
<dbReference type="EMBL" id="PHHF01000023">
    <property type="protein sequence ID" value="PTD25614.1"/>
    <property type="molecule type" value="Genomic_DNA"/>
</dbReference>
<comment type="caution">
    <text evidence="1">The sequence shown here is derived from an EMBL/GenBank/DDBJ whole genome shotgun (WGS) entry which is preliminary data.</text>
</comment>
<evidence type="ECO:0000313" key="2">
    <source>
        <dbReference type="Proteomes" id="UP000241206"/>
    </source>
</evidence>
<evidence type="ECO:0000313" key="1">
    <source>
        <dbReference type="EMBL" id="PTD25614.1"/>
    </source>
</evidence>
<reference evidence="1 2" key="1">
    <citation type="submission" date="2017-11" db="EMBL/GenBank/DDBJ databases">
        <title>Sphingomonas oleivorans sp. nov., isolated from oil-contaminated soil.</title>
        <authorList>
            <person name="Wang L."/>
            <person name="Chen L."/>
        </authorList>
    </citation>
    <scope>NUCLEOTIDE SEQUENCE [LARGE SCALE GENOMIC DNA]</scope>
    <source>
        <strain evidence="1 2">K101</strain>
    </source>
</reference>
<accession>A0A2T4I5K6</accession>
<gene>
    <name evidence="1" type="ORF">CV103_05270</name>
</gene>
<sequence length="134" mass="14558">MFLENQDWSNSDCLATLSTYDSRLDTKGFAGMAKPVQASLTALEQGAVALSLFDHPSSIRPPRALARLLGWLCGASPPNQLADGRLEALRRYCILLRETNGAPAIEETGKALAAGFSEKALREADELVQLGRRR</sequence>
<dbReference type="Proteomes" id="UP000241206">
    <property type="component" value="Unassembled WGS sequence"/>
</dbReference>
<protein>
    <submittedName>
        <fullName evidence="1">Uncharacterized protein</fullName>
    </submittedName>
</protein>
<name>A0A2T4I5K6_9SPHN</name>